<dbReference type="Pfam" id="PF00069">
    <property type="entry name" value="Pkinase"/>
    <property type="match status" value="1"/>
</dbReference>
<proteinExistence type="inferred from homology"/>
<dbReference type="Gene3D" id="3.30.200.20">
    <property type="entry name" value="Phosphorylase Kinase, domain 1"/>
    <property type="match status" value="1"/>
</dbReference>
<comment type="caution">
    <text evidence="11">The sequence shown here is derived from an EMBL/GenBank/DDBJ whole genome shotgun (WGS) entry which is preliminary data.</text>
</comment>
<accession>A0AA39V0U5</accession>
<evidence type="ECO:0000256" key="5">
    <source>
        <dbReference type="ARBA" id="ARBA00038035"/>
    </source>
</evidence>
<evidence type="ECO:0000256" key="4">
    <source>
        <dbReference type="ARBA" id="ARBA00022840"/>
    </source>
</evidence>
<evidence type="ECO:0000313" key="12">
    <source>
        <dbReference type="Proteomes" id="UP001175228"/>
    </source>
</evidence>
<comment type="catalytic activity">
    <reaction evidence="8">
        <text>L-threonyl-[protein] + ATP = O-phospho-L-threonyl-[protein] + ADP + H(+)</text>
        <dbReference type="Rhea" id="RHEA:46608"/>
        <dbReference type="Rhea" id="RHEA-COMP:11060"/>
        <dbReference type="Rhea" id="RHEA-COMP:11605"/>
        <dbReference type="ChEBI" id="CHEBI:15378"/>
        <dbReference type="ChEBI" id="CHEBI:30013"/>
        <dbReference type="ChEBI" id="CHEBI:30616"/>
        <dbReference type="ChEBI" id="CHEBI:61977"/>
        <dbReference type="ChEBI" id="CHEBI:456216"/>
        <dbReference type="EC" id="2.7.12.2"/>
    </reaction>
</comment>
<name>A0AA39V0U5_9AGAR</name>
<dbReference type="PANTHER" id="PTHR48013:SF9">
    <property type="entry name" value="DUAL SPECIFICITY MITOGEN-ACTIVATED PROTEIN KINASE KINASE 5"/>
    <property type="match status" value="1"/>
</dbReference>
<evidence type="ECO:0000256" key="3">
    <source>
        <dbReference type="ARBA" id="ARBA00022777"/>
    </source>
</evidence>
<dbReference type="GO" id="GO:0004708">
    <property type="term" value="F:MAP kinase kinase activity"/>
    <property type="evidence" value="ECO:0007669"/>
    <property type="project" value="UniProtKB-EC"/>
</dbReference>
<dbReference type="InterPro" id="IPR011009">
    <property type="entry name" value="Kinase-like_dom_sf"/>
</dbReference>
<evidence type="ECO:0000256" key="7">
    <source>
        <dbReference type="ARBA" id="ARBA00049014"/>
    </source>
</evidence>
<evidence type="ECO:0000313" key="11">
    <source>
        <dbReference type="EMBL" id="KAK0500985.1"/>
    </source>
</evidence>
<keyword evidence="12" id="KW-1185">Reference proteome</keyword>
<comment type="catalytic activity">
    <reaction evidence="9">
        <text>L-tyrosyl-[protein] + ATP = O-phospho-L-tyrosyl-[protein] + ADP + H(+)</text>
        <dbReference type="Rhea" id="RHEA:10596"/>
        <dbReference type="Rhea" id="RHEA-COMP:10136"/>
        <dbReference type="Rhea" id="RHEA-COMP:20101"/>
        <dbReference type="ChEBI" id="CHEBI:15378"/>
        <dbReference type="ChEBI" id="CHEBI:30616"/>
        <dbReference type="ChEBI" id="CHEBI:46858"/>
        <dbReference type="ChEBI" id="CHEBI:61978"/>
        <dbReference type="ChEBI" id="CHEBI:456216"/>
        <dbReference type="EC" id="2.7.12.2"/>
    </reaction>
</comment>
<dbReference type="GO" id="GO:0005524">
    <property type="term" value="F:ATP binding"/>
    <property type="evidence" value="ECO:0007669"/>
    <property type="project" value="UniProtKB-KW"/>
</dbReference>
<evidence type="ECO:0000256" key="8">
    <source>
        <dbReference type="ARBA" id="ARBA00049299"/>
    </source>
</evidence>
<evidence type="ECO:0000256" key="9">
    <source>
        <dbReference type="ARBA" id="ARBA00051693"/>
    </source>
</evidence>
<comment type="similarity">
    <text evidence="5">Belongs to the protein kinase superfamily. STE Ser/Thr protein kinase family. MAP kinase kinase subfamily.</text>
</comment>
<sequence length="90" mass="9852">MLQLSVLTLFKCLKIIGRGAYGSVSMSIHIPTGNIATLKIINLDTDDDDVSNIQHEVALLSQLHNAPNITQYFHCCMDGLCIMQKSTFGA</sequence>
<keyword evidence="4" id="KW-0067">ATP-binding</keyword>
<feature type="domain" description="Protein kinase" evidence="10">
    <location>
        <begin position="10"/>
        <end position="90"/>
    </location>
</feature>
<evidence type="ECO:0000256" key="1">
    <source>
        <dbReference type="ARBA" id="ARBA00022679"/>
    </source>
</evidence>
<dbReference type="SUPFAM" id="SSF56112">
    <property type="entry name" value="Protein kinase-like (PK-like)"/>
    <property type="match status" value="1"/>
</dbReference>
<organism evidence="11 12">
    <name type="scientific">Armillaria luteobubalina</name>
    <dbReference type="NCBI Taxonomy" id="153913"/>
    <lineage>
        <taxon>Eukaryota</taxon>
        <taxon>Fungi</taxon>
        <taxon>Dikarya</taxon>
        <taxon>Basidiomycota</taxon>
        <taxon>Agaricomycotina</taxon>
        <taxon>Agaricomycetes</taxon>
        <taxon>Agaricomycetidae</taxon>
        <taxon>Agaricales</taxon>
        <taxon>Marasmiineae</taxon>
        <taxon>Physalacriaceae</taxon>
        <taxon>Armillaria</taxon>
    </lineage>
</organism>
<keyword evidence="1" id="KW-0808">Transferase</keyword>
<dbReference type="AlphaFoldDB" id="A0AA39V0U5"/>
<gene>
    <name evidence="11" type="ORF">EDD18DRAFT_1067623</name>
</gene>
<dbReference type="PANTHER" id="PTHR48013">
    <property type="entry name" value="DUAL SPECIFICITY MITOGEN-ACTIVATED PROTEIN KINASE KINASE 5-RELATED"/>
    <property type="match status" value="1"/>
</dbReference>
<protein>
    <recommendedName>
        <fullName evidence="6">mitogen-activated protein kinase kinase</fullName>
        <ecNumber evidence="6">2.7.12.2</ecNumber>
    </recommendedName>
</protein>
<evidence type="ECO:0000256" key="2">
    <source>
        <dbReference type="ARBA" id="ARBA00022741"/>
    </source>
</evidence>
<dbReference type="PROSITE" id="PS50011">
    <property type="entry name" value="PROTEIN_KINASE_DOM"/>
    <property type="match status" value="1"/>
</dbReference>
<dbReference type="Proteomes" id="UP001175228">
    <property type="component" value="Unassembled WGS sequence"/>
</dbReference>
<keyword evidence="3" id="KW-0418">Kinase</keyword>
<comment type="catalytic activity">
    <reaction evidence="7">
        <text>L-seryl-[protein] + ATP = O-phospho-L-seryl-[protein] + ADP + H(+)</text>
        <dbReference type="Rhea" id="RHEA:17989"/>
        <dbReference type="Rhea" id="RHEA-COMP:9863"/>
        <dbReference type="Rhea" id="RHEA-COMP:11604"/>
        <dbReference type="ChEBI" id="CHEBI:15378"/>
        <dbReference type="ChEBI" id="CHEBI:29999"/>
        <dbReference type="ChEBI" id="CHEBI:30616"/>
        <dbReference type="ChEBI" id="CHEBI:83421"/>
        <dbReference type="ChEBI" id="CHEBI:456216"/>
        <dbReference type="EC" id="2.7.12.2"/>
    </reaction>
</comment>
<evidence type="ECO:0000259" key="10">
    <source>
        <dbReference type="PROSITE" id="PS50011"/>
    </source>
</evidence>
<dbReference type="EMBL" id="JAUEPU010000007">
    <property type="protein sequence ID" value="KAK0500985.1"/>
    <property type="molecule type" value="Genomic_DNA"/>
</dbReference>
<reference evidence="11" key="1">
    <citation type="submission" date="2023-06" db="EMBL/GenBank/DDBJ databases">
        <authorList>
            <consortium name="Lawrence Berkeley National Laboratory"/>
            <person name="Ahrendt S."/>
            <person name="Sahu N."/>
            <person name="Indic B."/>
            <person name="Wong-Bajracharya J."/>
            <person name="Merenyi Z."/>
            <person name="Ke H.-M."/>
            <person name="Monk M."/>
            <person name="Kocsube S."/>
            <person name="Drula E."/>
            <person name="Lipzen A."/>
            <person name="Balint B."/>
            <person name="Henrissat B."/>
            <person name="Andreopoulos B."/>
            <person name="Martin F.M."/>
            <person name="Harder C.B."/>
            <person name="Rigling D."/>
            <person name="Ford K.L."/>
            <person name="Foster G.D."/>
            <person name="Pangilinan J."/>
            <person name="Papanicolaou A."/>
            <person name="Barry K."/>
            <person name="LaButti K."/>
            <person name="Viragh M."/>
            <person name="Koriabine M."/>
            <person name="Yan M."/>
            <person name="Riley R."/>
            <person name="Champramary S."/>
            <person name="Plett K.L."/>
            <person name="Tsai I.J."/>
            <person name="Slot J."/>
            <person name="Sipos G."/>
            <person name="Plett J."/>
            <person name="Nagy L.G."/>
            <person name="Grigoriev I.V."/>
        </authorList>
    </citation>
    <scope>NUCLEOTIDE SEQUENCE</scope>
    <source>
        <strain evidence="11">HWK02</strain>
    </source>
</reference>
<evidence type="ECO:0000256" key="6">
    <source>
        <dbReference type="ARBA" id="ARBA00038999"/>
    </source>
</evidence>
<keyword evidence="2" id="KW-0547">Nucleotide-binding</keyword>
<dbReference type="EC" id="2.7.12.2" evidence="6"/>
<dbReference type="InterPro" id="IPR000719">
    <property type="entry name" value="Prot_kinase_dom"/>
</dbReference>